<dbReference type="EMBL" id="KC811141">
    <property type="protein sequence ID" value="AGQ19733.1"/>
    <property type="molecule type" value="Genomic_DNA"/>
</dbReference>
<evidence type="ECO:0000256" key="3">
    <source>
        <dbReference type="ARBA" id="ARBA00022801"/>
    </source>
</evidence>
<keyword evidence="3" id="KW-0378">Hydrolase</keyword>
<dbReference type="GO" id="GO:0008777">
    <property type="term" value="F:acetylornithine deacetylase activity"/>
    <property type="evidence" value="ECO:0007669"/>
    <property type="project" value="TreeGrafter"/>
</dbReference>
<dbReference type="InterPro" id="IPR001261">
    <property type="entry name" value="ArgE/DapE_CS"/>
</dbReference>
<dbReference type="InterPro" id="IPR050072">
    <property type="entry name" value="Peptidase_M20A"/>
</dbReference>
<evidence type="ECO:0000256" key="4">
    <source>
        <dbReference type="ARBA" id="ARBA00022833"/>
    </source>
</evidence>
<evidence type="ECO:0000256" key="2">
    <source>
        <dbReference type="ARBA" id="ARBA00022723"/>
    </source>
</evidence>
<dbReference type="InterPro" id="IPR036264">
    <property type="entry name" value="Bact_exopeptidase_dim_dom"/>
</dbReference>
<dbReference type="GO" id="GO:0046872">
    <property type="term" value="F:metal ion binding"/>
    <property type="evidence" value="ECO:0007669"/>
    <property type="project" value="UniProtKB-KW"/>
</dbReference>
<dbReference type="AlphaFoldDB" id="S5DQ47"/>
<dbReference type="SUPFAM" id="SSF55031">
    <property type="entry name" value="Bacterial exopeptidase dimerisation domain"/>
    <property type="match status" value="1"/>
</dbReference>
<feature type="domain" description="Peptidase M20 dimerisation" evidence="6">
    <location>
        <begin position="157"/>
        <end position="255"/>
    </location>
</feature>
<dbReference type="Gene3D" id="3.30.70.360">
    <property type="match status" value="1"/>
</dbReference>
<evidence type="ECO:0000259" key="6">
    <source>
        <dbReference type="Pfam" id="PF07687"/>
    </source>
</evidence>
<reference evidence="7" key="1">
    <citation type="journal article" date="2013" name="Sci. Rep.">
        <title>Metagenomics uncovers a new group of low GC and ultra-small marine Actinobacteria.</title>
        <authorList>
            <person name="Ghai R."/>
            <person name="Mizuno C.M."/>
            <person name="Picazo A."/>
            <person name="Camacho A."/>
            <person name="Rodriguez-Valera F."/>
        </authorList>
    </citation>
    <scope>NUCLEOTIDE SEQUENCE</scope>
</reference>
<evidence type="ECO:0000313" key="7">
    <source>
        <dbReference type="EMBL" id="AGQ19733.1"/>
    </source>
</evidence>
<dbReference type="PROSITE" id="PS00758">
    <property type="entry name" value="ARGE_DAPE_CPG2_1"/>
    <property type="match status" value="1"/>
</dbReference>
<dbReference type="EC" id="3.5.1.18" evidence="5"/>
<keyword evidence="4" id="KW-0862">Zinc</keyword>
<sequence>MNLEKLTKELIAIESVTGDEAEILDFIENRLTNSEFTGEIIRNEGGIIAYHPSAVSNIALVGHVDTVPLDKSQLNIDDDSKVYGRGSVDMKSGIAVMLKVMNNNFKEVLGVFYTAEEGPMVNNGLEYLMPLLKKDFNLKFGIILEPTNAEIQLGCLGSLNADLQINGKSAHSARPWMGDNPILKLTDLIEYIQANGIEESVIDGLVFKRIISVTTIQGGSANNVIPSHLNININYRFLPTSNEVEASEFINKTFSKFGDIEIKNTSNGALPNLDSQVVKDFIESTGAVVTPKQAWTDIARFSEEGIPAVNFGPGDPLLAHSPDEVVNTNQIVESYESIVKYLES</sequence>
<dbReference type="InterPro" id="IPR002933">
    <property type="entry name" value="Peptidase_M20"/>
</dbReference>
<comment type="cofactor">
    <cofactor evidence="1">
        <name>Zn(2+)</name>
        <dbReference type="ChEBI" id="CHEBI:29105"/>
    </cofactor>
</comment>
<evidence type="ECO:0000256" key="1">
    <source>
        <dbReference type="ARBA" id="ARBA00001947"/>
    </source>
</evidence>
<evidence type="ECO:0000256" key="5">
    <source>
        <dbReference type="NCBIfam" id="TIGR01900"/>
    </source>
</evidence>
<organism evidence="7">
    <name type="scientific">Candidatus Actinomarina minuta</name>
    <dbReference type="NCBI Taxonomy" id="1389454"/>
    <lineage>
        <taxon>Bacteria</taxon>
        <taxon>Bacillati</taxon>
        <taxon>Actinomycetota</taxon>
        <taxon>Actinomycetes</taxon>
        <taxon>Candidatus Actinomarinidae</taxon>
        <taxon>Candidatus Actinomarinales</taxon>
        <taxon>Candidatus Actinomarineae</taxon>
        <taxon>Candidatus Actinomarinaceae</taxon>
        <taxon>Candidatus Actinomarina</taxon>
    </lineage>
</organism>
<dbReference type="Pfam" id="PF07687">
    <property type="entry name" value="M20_dimer"/>
    <property type="match status" value="1"/>
</dbReference>
<dbReference type="Pfam" id="PF01546">
    <property type="entry name" value="Peptidase_M20"/>
    <property type="match status" value="1"/>
</dbReference>
<dbReference type="InterPro" id="IPR011650">
    <property type="entry name" value="Peptidase_M20_dimer"/>
</dbReference>
<dbReference type="GO" id="GO:0006526">
    <property type="term" value="P:L-arginine biosynthetic process"/>
    <property type="evidence" value="ECO:0007669"/>
    <property type="project" value="TreeGrafter"/>
</dbReference>
<dbReference type="InterPro" id="IPR010174">
    <property type="entry name" value="Succinyl-DAP_deSuclase_DapE"/>
</dbReference>
<keyword evidence="2" id="KW-0479">Metal-binding</keyword>
<dbReference type="NCBIfam" id="TIGR01900">
    <property type="entry name" value="dapE-gram_pos"/>
    <property type="match status" value="1"/>
</dbReference>
<proteinExistence type="predicted"/>
<dbReference type="Gene3D" id="3.40.630.10">
    <property type="entry name" value="Zn peptidases"/>
    <property type="match status" value="1"/>
</dbReference>
<dbReference type="SUPFAM" id="SSF53187">
    <property type="entry name" value="Zn-dependent exopeptidases"/>
    <property type="match status" value="1"/>
</dbReference>
<name>S5DQ47_9ACTN</name>
<dbReference type="GO" id="GO:0009014">
    <property type="term" value="F:succinyl-diaminopimelate desuccinylase activity"/>
    <property type="evidence" value="ECO:0007669"/>
    <property type="project" value="UniProtKB-UniRule"/>
</dbReference>
<dbReference type="PANTHER" id="PTHR43808:SF31">
    <property type="entry name" value="N-ACETYL-L-CITRULLINE DEACETYLASE"/>
    <property type="match status" value="1"/>
</dbReference>
<protein>
    <recommendedName>
        <fullName evidence="5">Succinyl-diaminopimelate desuccinylase</fullName>
        <ecNumber evidence="5">3.5.1.18</ecNumber>
    </recommendedName>
</protein>
<accession>S5DQ47</accession>
<dbReference type="PANTHER" id="PTHR43808">
    <property type="entry name" value="ACETYLORNITHINE DEACETYLASE"/>
    <property type="match status" value="1"/>
</dbReference>
<dbReference type="GO" id="GO:0009089">
    <property type="term" value="P:lysine biosynthetic process via diaminopimelate"/>
    <property type="evidence" value="ECO:0007669"/>
    <property type="project" value="UniProtKB-UniRule"/>
</dbReference>